<dbReference type="Gene3D" id="3.40.50.300">
    <property type="entry name" value="P-loop containing nucleotide triphosphate hydrolases"/>
    <property type="match status" value="1"/>
</dbReference>
<accession>A0A8T4KZI3</accession>
<evidence type="ECO:0000313" key="2">
    <source>
        <dbReference type="EMBL" id="MBS3059052.1"/>
    </source>
</evidence>
<protein>
    <recommendedName>
        <fullName evidence="1">RecF/RecN/SMC N-terminal domain-containing protein</fullName>
    </recommendedName>
</protein>
<dbReference type="SUPFAM" id="SSF52540">
    <property type="entry name" value="P-loop containing nucleoside triphosphate hydrolases"/>
    <property type="match status" value="1"/>
</dbReference>
<gene>
    <name evidence="2" type="ORF">J4224_01360</name>
</gene>
<dbReference type="InterPro" id="IPR027417">
    <property type="entry name" value="P-loop_NTPase"/>
</dbReference>
<reference evidence="2" key="1">
    <citation type="submission" date="2021-03" db="EMBL/GenBank/DDBJ databases">
        <authorList>
            <person name="Jaffe A."/>
        </authorList>
    </citation>
    <scope>NUCLEOTIDE SEQUENCE</scope>
    <source>
        <strain evidence="2">RIFCSPHIGHO2_01_FULL_GW2011_AR10_43_9</strain>
    </source>
</reference>
<dbReference type="Pfam" id="PF02463">
    <property type="entry name" value="SMC_N"/>
    <property type="match status" value="1"/>
</dbReference>
<reference evidence="2" key="2">
    <citation type="submission" date="2021-05" db="EMBL/GenBank/DDBJ databases">
        <title>Protein family content uncovers lineage relationships and bacterial pathway maintenance mechanisms in DPANN archaea.</title>
        <authorList>
            <person name="Castelle C.J."/>
            <person name="Meheust R."/>
            <person name="Jaffe A.L."/>
            <person name="Seitz K."/>
            <person name="Gong X."/>
            <person name="Baker B.J."/>
            <person name="Banfield J.F."/>
        </authorList>
    </citation>
    <scope>NUCLEOTIDE SEQUENCE</scope>
    <source>
        <strain evidence="2">RIFCSPHIGHO2_01_FULL_GW2011_AR10_43_9</strain>
    </source>
</reference>
<dbReference type="AlphaFoldDB" id="A0A8T4KZI3"/>
<feature type="domain" description="RecF/RecN/SMC N-terminal" evidence="1">
    <location>
        <begin position="1"/>
        <end position="70"/>
    </location>
</feature>
<evidence type="ECO:0000259" key="1">
    <source>
        <dbReference type="Pfam" id="PF02463"/>
    </source>
</evidence>
<dbReference type="Proteomes" id="UP000683213">
    <property type="component" value="Unassembled WGS sequence"/>
</dbReference>
<sequence length="87" mass="9529">FLFAIQSFEAAPFYIFDEADAALDKENSLKLARMIKEVSKTSQFIAITHNDAIIKAADQIIGVALNQQKSSVIGLRLKERAATASNT</sequence>
<evidence type="ECO:0000313" key="3">
    <source>
        <dbReference type="Proteomes" id="UP000683213"/>
    </source>
</evidence>
<feature type="non-terminal residue" evidence="2">
    <location>
        <position position="1"/>
    </location>
</feature>
<proteinExistence type="predicted"/>
<dbReference type="PANTHER" id="PTHR43977">
    <property type="entry name" value="STRUCTURAL MAINTENANCE OF CHROMOSOMES PROTEIN 3"/>
    <property type="match status" value="1"/>
</dbReference>
<organism evidence="2 3">
    <name type="scientific">Candidatus Iainarchaeum sp</name>
    <dbReference type="NCBI Taxonomy" id="3101447"/>
    <lineage>
        <taxon>Archaea</taxon>
        <taxon>Candidatus Iainarchaeota</taxon>
        <taxon>Candidatus Iainarchaeia</taxon>
        <taxon>Candidatus Iainarchaeales</taxon>
        <taxon>Candidatus Iainarchaeaceae</taxon>
        <taxon>Candidatus Iainarchaeum</taxon>
    </lineage>
</organism>
<name>A0A8T4KZI3_9ARCH</name>
<dbReference type="InterPro" id="IPR003395">
    <property type="entry name" value="RecF/RecN/SMC_N"/>
</dbReference>
<dbReference type="EMBL" id="JAGVWF010000019">
    <property type="protein sequence ID" value="MBS3059052.1"/>
    <property type="molecule type" value="Genomic_DNA"/>
</dbReference>
<comment type="caution">
    <text evidence="2">The sequence shown here is derived from an EMBL/GenBank/DDBJ whole genome shotgun (WGS) entry which is preliminary data.</text>
</comment>